<evidence type="ECO:0000313" key="2">
    <source>
        <dbReference type="EMBL" id="CAD8599155.1"/>
    </source>
</evidence>
<dbReference type="AlphaFoldDB" id="A0A7S0L4P3"/>
<accession>A0A7S0L4P3</accession>
<evidence type="ECO:0000256" key="1">
    <source>
        <dbReference type="SAM" id="MobiDB-lite"/>
    </source>
</evidence>
<gene>
    <name evidence="2" type="ORF">CPEL01642_LOCUS2485</name>
</gene>
<sequence>MAPTLRVACPVVRLPPPRLSSRFGAAASRARLSSSCSPPITLAALVERIPVLTPPVPEWKREREELQRSKAELLSKVYPEKFTASEEGPDRKQARLKLEALVQREGGREGEGDRTSDQRSMDRQLARRLYLLLRVDGTWQLPQTRWPLESKAGVREGLMASLAKHCGEELQLHWMGNAPLAHHAPPDGPHTFFWRLQHYDGDVDLDPAVQEHGWLTKEEAAAKLDEGGAELRGLFLEMCGPFD</sequence>
<dbReference type="Gene3D" id="3.90.79.10">
    <property type="entry name" value="Nucleoside Triphosphate Pyrophosphohydrolase"/>
    <property type="match status" value="1"/>
</dbReference>
<evidence type="ECO:0008006" key="3">
    <source>
        <dbReference type="Google" id="ProtNLM"/>
    </source>
</evidence>
<name>A0A7S0L4P3_9EUKA</name>
<feature type="region of interest" description="Disordered" evidence="1">
    <location>
        <begin position="101"/>
        <end position="120"/>
    </location>
</feature>
<reference evidence="2" key="1">
    <citation type="submission" date="2021-01" db="EMBL/GenBank/DDBJ databases">
        <authorList>
            <person name="Corre E."/>
            <person name="Pelletier E."/>
            <person name="Niang G."/>
            <person name="Scheremetjew M."/>
            <person name="Finn R."/>
            <person name="Kale V."/>
            <person name="Holt S."/>
            <person name="Cochrane G."/>
            <person name="Meng A."/>
            <person name="Brown T."/>
            <person name="Cohen L."/>
        </authorList>
    </citation>
    <scope>NUCLEOTIDE SEQUENCE</scope>
    <source>
        <strain evidence="2">PLY182g</strain>
    </source>
</reference>
<proteinExistence type="predicted"/>
<dbReference type="PANTHER" id="PTHR13124">
    <property type="entry name" value="39S RIBOSOMAL PROTEIN L46, MITOCHONDRIAL PRECURSOR-RELATED"/>
    <property type="match status" value="1"/>
</dbReference>
<feature type="compositionally biased region" description="Basic and acidic residues" evidence="1">
    <location>
        <begin position="105"/>
        <end position="120"/>
    </location>
</feature>
<dbReference type="InterPro" id="IPR040008">
    <property type="entry name" value="Ribosomal_mL46"/>
</dbReference>
<protein>
    <recommendedName>
        <fullName evidence="3">Ribosomal protein L46 N-terminal domain-containing protein</fullName>
    </recommendedName>
</protein>
<dbReference type="PANTHER" id="PTHR13124:SF12">
    <property type="entry name" value="LARGE RIBOSOMAL SUBUNIT PROTEIN ML46"/>
    <property type="match status" value="1"/>
</dbReference>
<dbReference type="GO" id="GO:0003735">
    <property type="term" value="F:structural constituent of ribosome"/>
    <property type="evidence" value="ECO:0007669"/>
    <property type="project" value="InterPro"/>
</dbReference>
<dbReference type="EMBL" id="HBEY01005129">
    <property type="protein sequence ID" value="CAD8599155.1"/>
    <property type="molecule type" value="Transcribed_RNA"/>
</dbReference>
<organism evidence="2">
    <name type="scientific">Coccolithus braarudii</name>
    <dbReference type="NCBI Taxonomy" id="221442"/>
    <lineage>
        <taxon>Eukaryota</taxon>
        <taxon>Haptista</taxon>
        <taxon>Haptophyta</taxon>
        <taxon>Prymnesiophyceae</taxon>
        <taxon>Coccolithales</taxon>
        <taxon>Coccolithaceae</taxon>
        <taxon>Coccolithus</taxon>
    </lineage>
</organism>
<dbReference type="GO" id="GO:0005762">
    <property type="term" value="C:mitochondrial large ribosomal subunit"/>
    <property type="evidence" value="ECO:0007669"/>
    <property type="project" value="TreeGrafter"/>
</dbReference>